<evidence type="ECO:0000313" key="5">
    <source>
        <dbReference type="Proteomes" id="UP000198867"/>
    </source>
</evidence>
<accession>A0A1I4YPG7</accession>
<evidence type="ECO:0000259" key="3">
    <source>
        <dbReference type="Pfam" id="PF22725"/>
    </source>
</evidence>
<evidence type="ECO:0000259" key="2">
    <source>
        <dbReference type="Pfam" id="PF01408"/>
    </source>
</evidence>
<dbReference type="InterPro" id="IPR036291">
    <property type="entry name" value="NAD(P)-bd_dom_sf"/>
</dbReference>
<dbReference type="Proteomes" id="UP000198867">
    <property type="component" value="Unassembled WGS sequence"/>
</dbReference>
<keyword evidence="5" id="KW-1185">Reference proteome</keyword>
<protein>
    <submittedName>
        <fullName evidence="4">Predicted dehydrogenase</fullName>
    </submittedName>
</protein>
<evidence type="ECO:0000256" key="1">
    <source>
        <dbReference type="ARBA" id="ARBA00023027"/>
    </source>
</evidence>
<feature type="domain" description="Gfo/Idh/MocA-like oxidoreductase N-terminal" evidence="2">
    <location>
        <begin position="49"/>
        <end position="131"/>
    </location>
</feature>
<name>A0A1I4YPG7_9MICO</name>
<dbReference type="PANTHER" id="PTHR43377">
    <property type="entry name" value="BILIVERDIN REDUCTASE A"/>
    <property type="match status" value="1"/>
</dbReference>
<dbReference type="GO" id="GO:0000166">
    <property type="term" value="F:nucleotide binding"/>
    <property type="evidence" value="ECO:0007669"/>
    <property type="project" value="InterPro"/>
</dbReference>
<keyword evidence="1" id="KW-0520">NAD</keyword>
<dbReference type="STRING" id="995034.SAMN05216219_0406"/>
<evidence type="ECO:0000313" key="4">
    <source>
        <dbReference type="EMBL" id="SFN39906.1"/>
    </source>
</evidence>
<reference evidence="5" key="1">
    <citation type="submission" date="2016-10" db="EMBL/GenBank/DDBJ databases">
        <authorList>
            <person name="Varghese N."/>
            <person name="Submissions S."/>
        </authorList>
    </citation>
    <scope>NUCLEOTIDE SEQUENCE [LARGE SCALE GENOMIC DNA]</scope>
    <source>
        <strain evidence="5">CGMCC 1.11101</strain>
    </source>
</reference>
<dbReference type="SUPFAM" id="SSF55347">
    <property type="entry name" value="Glyceraldehyde-3-phosphate dehydrogenase-like, C-terminal domain"/>
    <property type="match status" value="1"/>
</dbReference>
<dbReference type="PANTHER" id="PTHR43377:SF1">
    <property type="entry name" value="BILIVERDIN REDUCTASE A"/>
    <property type="match status" value="1"/>
</dbReference>
<dbReference type="Pfam" id="PF01408">
    <property type="entry name" value="GFO_IDH_MocA"/>
    <property type="match status" value="1"/>
</dbReference>
<dbReference type="SUPFAM" id="SSF51735">
    <property type="entry name" value="NAD(P)-binding Rossmann-fold domains"/>
    <property type="match status" value="1"/>
</dbReference>
<dbReference type="Gene3D" id="3.40.50.720">
    <property type="entry name" value="NAD(P)-binding Rossmann-like Domain"/>
    <property type="match status" value="1"/>
</dbReference>
<dbReference type="InterPro" id="IPR051450">
    <property type="entry name" value="Gfo/Idh/MocA_Oxidoreductases"/>
</dbReference>
<dbReference type="InterPro" id="IPR000683">
    <property type="entry name" value="Gfo/Idh/MocA-like_OxRdtase_N"/>
</dbReference>
<organism evidence="4 5">
    <name type="scientific">Mycetocola miduiensis</name>
    <dbReference type="NCBI Taxonomy" id="995034"/>
    <lineage>
        <taxon>Bacteria</taxon>
        <taxon>Bacillati</taxon>
        <taxon>Actinomycetota</taxon>
        <taxon>Actinomycetes</taxon>
        <taxon>Micrococcales</taxon>
        <taxon>Microbacteriaceae</taxon>
        <taxon>Mycetocola</taxon>
    </lineage>
</organism>
<dbReference type="Pfam" id="PF22725">
    <property type="entry name" value="GFO_IDH_MocA_C3"/>
    <property type="match status" value="1"/>
</dbReference>
<dbReference type="AlphaFoldDB" id="A0A1I4YPG7"/>
<gene>
    <name evidence="4" type="ORF">SAMN05216219_0406</name>
</gene>
<feature type="domain" description="GFO/IDH/MocA-like oxidoreductase" evidence="3">
    <location>
        <begin position="140"/>
        <end position="270"/>
    </location>
</feature>
<sequence>MTPSGRPLKVAIASFAHVHASAYIRALQKMNGVELLASDPDHKSAPTRELRGRAFARRNGVEYAETYEDLFAWEPDAVIITSENSRHRELVERAAHAGVHILCEKPLATEVADGEAMIAACERAGSILMLAYPVRFSPAFRELKQLVDSGSLGIPLSVSGTNNGKVPLDSREWFVDPVAAGGGALVDHVVHCADLIDVLTEGEPAVKVYAVANQVLHADKRVAVETGGLVSIEYGSGLVASIDCSWSEPDTAPTWGGLTFQVTGSHGSAEIAPFASHVGGSGPDGQIYLGIGADLDELLLRTFLDAVRHSGKPTPGIRPSMIPQPDGLSGLRTLKIMDAARVSAQHGEPATV</sequence>
<proteinExistence type="predicted"/>
<dbReference type="InterPro" id="IPR055170">
    <property type="entry name" value="GFO_IDH_MocA-like_dom"/>
</dbReference>
<dbReference type="Gene3D" id="3.30.360.10">
    <property type="entry name" value="Dihydrodipicolinate Reductase, domain 2"/>
    <property type="match status" value="1"/>
</dbReference>
<dbReference type="EMBL" id="FOVM01000001">
    <property type="protein sequence ID" value="SFN39906.1"/>
    <property type="molecule type" value="Genomic_DNA"/>
</dbReference>
<dbReference type="OrthoDB" id="9792085at2"/>